<dbReference type="SUPFAM" id="SSF53187">
    <property type="entry name" value="Zn-dependent exopeptidases"/>
    <property type="match status" value="1"/>
</dbReference>
<dbReference type="GO" id="GO:0046872">
    <property type="term" value="F:metal ion binding"/>
    <property type="evidence" value="ECO:0007669"/>
    <property type="project" value="UniProtKB-KW"/>
</dbReference>
<dbReference type="CDD" id="cd03875">
    <property type="entry name" value="M28_Fxna_like"/>
    <property type="match status" value="1"/>
</dbReference>
<keyword evidence="4" id="KW-0645">Protease</keyword>
<protein>
    <recommendedName>
        <fullName evidence="14">FXNA-like protease</fullName>
    </recommendedName>
</protein>
<evidence type="ECO:0000259" key="16">
    <source>
        <dbReference type="Pfam" id="PF04389"/>
    </source>
</evidence>
<dbReference type="OrthoDB" id="76293at2759"/>
<dbReference type="Proteomes" id="UP000821853">
    <property type="component" value="Chromosome 2"/>
</dbReference>
<sequence length="647" mass="71538">MACDARDGSLRYRQKGTNGVHSAEWNGVLHDGSNNGISLPNGQRTLPSRHRRRLLGEKFYACLLAFYLGSALLVFRLQSALPNVVTSDSEAEGHVFVGSRARQLLKELVGFGQRTVGSAKNELAAVDFVKRELGRIKDRARPVHKLEFDVQQPNGSFFLDFIDGFTSSYRGVKNVVARLASANELTPADQKHSLLVNCHYDSAPGSPGASDDAVNCAIMLEVLRVLSRRKQALRHPVIFLFNGAEENILQVWVPSFFFSPSSSELSTLLVWCANPIGVYWPCLPAGPSDPWLVRAYVEGAARPFGSIVAEEVFQSGLIPSDTDFRIFRDFKGLPGLDFAFAKNGYVYHTKYDNMDYIPDGSIQHAGLLLLWCFIQAYLGIHFAHFFFFCTGDNLLGLILKILEAPEMNDGTALGPKGKLNMDRSVYYDFLGLFMVTYSVSMSSLMVKLIVIVSVISMALRMKSSATCGTMSWFNRPYLVVGLYYGTMVAALMAVHWTITVLRRNRREITAGLKVLGDEDEYDDWDVLERYLDATQLLWLALVCFMALRTCSATTSLAVGAVRWLGPVGEKRGLLVAFMGAQWVPLLLTLYLCFNIHMAIVPITGRNGTSDNPEILVALMSGFLAAGCTSFVVRCGNVPCAVSSQRPD</sequence>
<keyword evidence="9" id="KW-0862">Zinc</keyword>
<evidence type="ECO:0000256" key="1">
    <source>
        <dbReference type="ARBA" id="ARBA00001947"/>
    </source>
</evidence>
<feature type="transmembrane region" description="Helical" evidence="15">
    <location>
        <begin position="425"/>
        <end position="457"/>
    </location>
</feature>
<reference evidence="17 18" key="1">
    <citation type="journal article" date="2020" name="Cell">
        <title>Large-Scale Comparative Analyses of Tick Genomes Elucidate Their Genetic Diversity and Vector Capacities.</title>
        <authorList>
            <consortium name="Tick Genome and Microbiome Consortium (TIGMIC)"/>
            <person name="Jia N."/>
            <person name="Wang J."/>
            <person name="Shi W."/>
            <person name="Du L."/>
            <person name="Sun Y."/>
            <person name="Zhan W."/>
            <person name="Jiang J.F."/>
            <person name="Wang Q."/>
            <person name="Zhang B."/>
            <person name="Ji P."/>
            <person name="Bell-Sakyi L."/>
            <person name="Cui X.M."/>
            <person name="Yuan T.T."/>
            <person name="Jiang B.G."/>
            <person name="Yang W.F."/>
            <person name="Lam T.T."/>
            <person name="Chang Q.C."/>
            <person name="Ding S.J."/>
            <person name="Wang X.J."/>
            <person name="Zhu J.G."/>
            <person name="Ruan X.D."/>
            <person name="Zhao L."/>
            <person name="Wei J.T."/>
            <person name="Ye R.Z."/>
            <person name="Que T.C."/>
            <person name="Du C.H."/>
            <person name="Zhou Y.H."/>
            <person name="Cheng J.X."/>
            <person name="Dai P.F."/>
            <person name="Guo W.B."/>
            <person name="Han X.H."/>
            <person name="Huang E.J."/>
            <person name="Li L.F."/>
            <person name="Wei W."/>
            <person name="Gao Y.C."/>
            <person name="Liu J.Z."/>
            <person name="Shao H.Z."/>
            <person name="Wang X."/>
            <person name="Wang C.C."/>
            <person name="Yang T.C."/>
            <person name="Huo Q.B."/>
            <person name="Li W."/>
            <person name="Chen H.Y."/>
            <person name="Chen S.E."/>
            <person name="Zhou L.G."/>
            <person name="Ni X.B."/>
            <person name="Tian J.H."/>
            <person name="Sheng Y."/>
            <person name="Liu T."/>
            <person name="Pan Y.S."/>
            <person name="Xia L.Y."/>
            <person name="Li J."/>
            <person name="Zhao F."/>
            <person name="Cao W.C."/>
        </authorList>
    </citation>
    <scope>NUCLEOTIDE SEQUENCE [LARGE SCALE GENOMIC DNA]</scope>
    <source>
        <strain evidence="17">HaeL-2018</strain>
    </source>
</reference>
<evidence type="ECO:0000256" key="7">
    <source>
        <dbReference type="ARBA" id="ARBA00022801"/>
    </source>
</evidence>
<keyword evidence="10 15" id="KW-1133">Transmembrane helix</keyword>
<keyword evidence="11" id="KW-0482">Metalloprotease</keyword>
<proteinExistence type="inferred from homology"/>
<dbReference type="OMA" id="PWRETIR"/>
<evidence type="ECO:0000256" key="14">
    <source>
        <dbReference type="ARBA" id="ARBA00078796"/>
    </source>
</evidence>
<evidence type="ECO:0000256" key="2">
    <source>
        <dbReference type="ARBA" id="ARBA00004477"/>
    </source>
</evidence>
<evidence type="ECO:0000256" key="8">
    <source>
        <dbReference type="ARBA" id="ARBA00022824"/>
    </source>
</evidence>
<accession>A0A9J6FTP1</accession>
<keyword evidence="8" id="KW-0256">Endoplasmic reticulum</keyword>
<feature type="transmembrane region" description="Helical" evidence="15">
    <location>
        <begin position="477"/>
        <end position="498"/>
    </location>
</feature>
<evidence type="ECO:0000256" key="9">
    <source>
        <dbReference type="ARBA" id="ARBA00022833"/>
    </source>
</evidence>
<feature type="transmembrane region" description="Helical" evidence="15">
    <location>
        <begin position="368"/>
        <end position="390"/>
    </location>
</feature>
<evidence type="ECO:0000313" key="17">
    <source>
        <dbReference type="EMBL" id="KAH9366139.1"/>
    </source>
</evidence>
<dbReference type="InterPro" id="IPR048024">
    <property type="entry name" value="Fxna-like_M28_dom"/>
</dbReference>
<feature type="transmembrane region" description="Helical" evidence="15">
    <location>
        <begin position="59"/>
        <end position="77"/>
    </location>
</feature>
<organism evidence="17 18">
    <name type="scientific">Haemaphysalis longicornis</name>
    <name type="common">Bush tick</name>
    <dbReference type="NCBI Taxonomy" id="44386"/>
    <lineage>
        <taxon>Eukaryota</taxon>
        <taxon>Metazoa</taxon>
        <taxon>Ecdysozoa</taxon>
        <taxon>Arthropoda</taxon>
        <taxon>Chelicerata</taxon>
        <taxon>Arachnida</taxon>
        <taxon>Acari</taxon>
        <taxon>Parasitiformes</taxon>
        <taxon>Ixodida</taxon>
        <taxon>Ixodoidea</taxon>
        <taxon>Ixodidae</taxon>
        <taxon>Haemaphysalinae</taxon>
        <taxon>Haemaphysalis</taxon>
    </lineage>
</organism>
<evidence type="ECO:0000256" key="10">
    <source>
        <dbReference type="ARBA" id="ARBA00022989"/>
    </source>
</evidence>
<dbReference type="PANTHER" id="PTHR12147">
    <property type="entry name" value="METALLOPEPTIDASE M28 FAMILY MEMBER"/>
    <property type="match status" value="1"/>
</dbReference>
<evidence type="ECO:0000256" key="3">
    <source>
        <dbReference type="ARBA" id="ARBA00010918"/>
    </source>
</evidence>
<dbReference type="InterPro" id="IPR045175">
    <property type="entry name" value="M28_fam"/>
</dbReference>
<evidence type="ECO:0000256" key="11">
    <source>
        <dbReference type="ARBA" id="ARBA00023049"/>
    </source>
</evidence>
<evidence type="ECO:0000256" key="6">
    <source>
        <dbReference type="ARBA" id="ARBA00022723"/>
    </source>
</evidence>
<name>A0A9J6FTP1_HAELO</name>
<dbReference type="EMBL" id="JABSTR010000004">
    <property type="protein sequence ID" value="KAH9366139.1"/>
    <property type="molecule type" value="Genomic_DNA"/>
</dbReference>
<feature type="transmembrane region" description="Helical" evidence="15">
    <location>
        <begin position="573"/>
        <end position="593"/>
    </location>
</feature>
<gene>
    <name evidence="17" type="ORF">HPB48_008138</name>
</gene>
<evidence type="ECO:0000256" key="13">
    <source>
        <dbReference type="ARBA" id="ARBA00023180"/>
    </source>
</evidence>
<dbReference type="PANTHER" id="PTHR12147:SF22">
    <property type="entry name" value="ENDOPLASMIC RETICULUM METALLOPEPTIDASE 1"/>
    <property type="match status" value="1"/>
</dbReference>
<evidence type="ECO:0000256" key="4">
    <source>
        <dbReference type="ARBA" id="ARBA00022670"/>
    </source>
</evidence>
<dbReference type="VEuPathDB" id="VectorBase:HLOH_043826"/>
<dbReference type="GO" id="GO:0008235">
    <property type="term" value="F:metalloexopeptidase activity"/>
    <property type="evidence" value="ECO:0007669"/>
    <property type="project" value="InterPro"/>
</dbReference>
<keyword evidence="12 15" id="KW-0472">Membrane</keyword>
<evidence type="ECO:0000256" key="15">
    <source>
        <dbReference type="SAM" id="Phobius"/>
    </source>
</evidence>
<keyword evidence="18" id="KW-1185">Reference proteome</keyword>
<dbReference type="GO" id="GO:0005789">
    <property type="term" value="C:endoplasmic reticulum membrane"/>
    <property type="evidence" value="ECO:0007669"/>
    <property type="project" value="UniProtKB-SubCell"/>
</dbReference>
<dbReference type="InterPro" id="IPR007484">
    <property type="entry name" value="Peptidase_M28"/>
</dbReference>
<comment type="subcellular location">
    <subcellularLocation>
        <location evidence="2">Endoplasmic reticulum membrane</location>
        <topology evidence="2">Multi-pass membrane protein</topology>
    </subcellularLocation>
</comment>
<evidence type="ECO:0000256" key="5">
    <source>
        <dbReference type="ARBA" id="ARBA00022692"/>
    </source>
</evidence>
<dbReference type="FunFam" id="3.40.630.10:FF:000008">
    <property type="entry name" value="Endoplasmic reticulum metallopeptidase 1"/>
    <property type="match status" value="1"/>
</dbReference>
<dbReference type="Gene3D" id="3.40.630.10">
    <property type="entry name" value="Zn peptidases"/>
    <property type="match status" value="1"/>
</dbReference>
<comment type="cofactor">
    <cofactor evidence="1">
        <name>Zn(2+)</name>
        <dbReference type="ChEBI" id="CHEBI:29105"/>
    </cofactor>
</comment>
<comment type="similarity">
    <text evidence="3">Belongs to the peptidase M28 family.</text>
</comment>
<dbReference type="Pfam" id="PF04389">
    <property type="entry name" value="Peptidase_M28"/>
    <property type="match status" value="1"/>
</dbReference>
<feature type="domain" description="Peptidase M28" evidence="16">
    <location>
        <begin position="174"/>
        <end position="369"/>
    </location>
</feature>
<keyword evidence="5 15" id="KW-0812">Transmembrane</keyword>
<dbReference type="AlphaFoldDB" id="A0A9J6FTP1"/>
<feature type="transmembrane region" description="Helical" evidence="15">
    <location>
        <begin position="536"/>
        <end position="561"/>
    </location>
</feature>
<keyword evidence="7" id="KW-0378">Hydrolase</keyword>
<keyword evidence="6" id="KW-0479">Metal-binding</keyword>
<dbReference type="GO" id="GO:0006508">
    <property type="term" value="P:proteolysis"/>
    <property type="evidence" value="ECO:0007669"/>
    <property type="project" value="UniProtKB-KW"/>
</dbReference>
<comment type="caution">
    <text evidence="17">The sequence shown here is derived from an EMBL/GenBank/DDBJ whole genome shotgun (WGS) entry which is preliminary data.</text>
</comment>
<evidence type="ECO:0000256" key="12">
    <source>
        <dbReference type="ARBA" id="ARBA00023136"/>
    </source>
</evidence>
<evidence type="ECO:0000313" key="18">
    <source>
        <dbReference type="Proteomes" id="UP000821853"/>
    </source>
</evidence>
<keyword evidence="13" id="KW-0325">Glycoprotein</keyword>